<dbReference type="InterPro" id="IPR002477">
    <property type="entry name" value="Peptidoglycan-bd-like"/>
</dbReference>
<sequence length="121" mass="12788">MEGDGNQAVHVMQLALGAGGYSCGEDEEQWWQFGEGTLNALKTFQACSGLPESGVCDARTWQALVVQAGGQPGAGPEALDALGADLMARAGSESSEVDMTGEMDAGRVWLLGEQRWETRKP</sequence>
<organism evidence="2">
    <name type="scientific">Chlamydomonas leiostraca</name>
    <dbReference type="NCBI Taxonomy" id="1034604"/>
    <lineage>
        <taxon>Eukaryota</taxon>
        <taxon>Viridiplantae</taxon>
        <taxon>Chlorophyta</taxon>
        <taxon>core chlorophytes</taxon>
        <taxon>Chlorophyceae</taxon>
        <taxon>CS clade</taxon>
        <taxon>Chlamydomonadales</taxon>
        <taxon>Chlamydomonadaceae</taxon>
        <taxon>Chlamydomonas</taxon>
    </lineage>
</organism>
<protein>
    <recommendedName>
        <fullName evidence="1">Peptidoglycan binding-like domain-containing protein</fullName>
    </recommendedName>
</protein>
<name>A0A7S0RU51_9CHLO</name>
<gene>
    <name evidence="2" type="ORF">CLEI1391_LOCUS13594</name>
</gene>
<evidence type="ECO:0000259" key="1">
    <source>
        <dbReference type="Pfam" id="PF01471"/>
    </source>
</evidence>
<dbReference type="Pfam" id="PF01471">
    <property type="entry name" value="PG_binding_1"/>
    <property type="match status" value="1"/>
</dbReference>
<dbReference type="Gene3D" id="1.10.101.10">
    <property type="entry name" value="PGBD-like superfamily/PGBD"/>
    <property type="match status" value="1"/>
</dbReference>
<accession>A0A7S0RU51</accession>
<dbReference type="EMBL" id="HBFB01024114">
    <property type="protein sequence ID" value="CAD8687693.1"/>
    <property type="molecule type" value="Transcribed_RNA"/>
</dbReference>
<feature type="domain" description="Peptidoglycan binding-like" evidence="1">
    <location>
        <begin position="7"/>
        <end position="64"/>
    </location>
</feature>
<proteinExistence type="predicted"/>
<dbReference type="SUPFAM" id="SSF47090">
    <property type="entry name" value="PGBD-like"/>
    <property type="match status" value="1"/>
</dbReference>
<dbReference type="InterPro" id="IPR036365">
    <property type="entry name" value="PGBD-like_sf"/>
</dbReference>
<reference evidence="2" key="1">
    <citation type="submission" date="2021-01" db="EMBL/GenBank/DDBJ databases">
        <authorList>
            <person name="Corre E."/>
            <person name="Pelletier E."/>
            <person name="Niang G."/>
            <person name="Scheremetjew M."/>
            <person name="Finn R."/>
            <person name="Kale V."/>
            <person name="Holt S."/>
            <person name="Cochrane G."/>
            <person name="Meng A."/>
            <person name="Brown T."/>
            <person name="Cohen L."/>
        </authorList>
    </citation>
    <scope>NUCLEOTIDE SEQUENCE</scope>
    <source>
        <strain evidence="2">SAG 11-49</strain>
    </source>
</reference>
<dbReference type="AlphaFoldDB" id="A0A7S0RU51"/>
<evidence type="ECO:0000313" key="2">
    <source>
        <dbReference type="EMBL" id="CAD8687693.1"/>
    </source>
</evidence>
<dbReference type="InterPro" id="IPR036366">
    <property type="entry name" value="PGBDSf"/>
</dbReference>